<sequence length="703" mass="77583">MDDRRLWIDPTQRELPPRPWRKIHLDFQNGAGIRGIGSAFDADEFVATLQRAHVDAIVVFAKDTQGYCYYPSEVSPAHPGLVEPDLLGRQVEACRAAGIKVYAYQSFAWDELLAAGHPEWLVWRRDRTTYLPPLGEPPLFSALCIGHPGLMELLLRRTTELLERYPVDGIWIDETFSMAAECYCHRCLDDMRAAGLDPLDRAAQRRFQHDRCIAFVRAVTEHVRGLRPDAQVDYNTQAVTGLRERAPYLANIDIEALPTGGWGYLYFPVHARYARTFGVPVYGMTGKFFKSWGDPGGLKHPVQLRTELAGIVAQGLRCDIGDQLPHTARLDPVVYATIGAAYEEIERIEPYLDGAVPVTEAAILVDAPPLGQLSKHALAFLEDGEDFLPTELGPSVSGMAKLLIERQLQFDVVDGPADLDRYGLVVVPDGIDVDAALAARLEAYLAGGGTVIAAQRSLRVPGEQELWPRALRGLYAGPSPCAPPFAWAAAEKPALLRISPELLGDASAYADHGFALYDGADRWRLPSGADAVVHARMEEPRLDREPGTADDDEPYAAVVQAGGLAAFAFPLGASYHDHGYWIYRELFARVVERLLPRPLVRTSAPQSAEVTVTHQLATSEHGERWIVHVVNYSPLRRSLALEFVEDPIPLRDVRVALAIDAPIARVTEARTGVALACERRDDRWQVTVDAVPVAATIVFEAAR</sequence>
<accession>A0ABU4HN11</accession>
<name>A0ABU4HN11_9ACTN</name>
<dbReference type="EMBL" id="JAWSTH010000012">
    <property type="protein sequence ID" value="MDW5594097.1"/>
    <property type="molecule type" value="Genomic_DNA"/>
</dbReference>
<reference evidence="2 3" key="2">
    <citation type="submission" date="2023-10" db="EMBL/GenBank/DDBJ databases">
        <authorList>
            <person name="Han X.F."/>
        </authorList>
    </citation>
    <scope>NUCLEOTIDE SEQUENCE [LARGE SCALE GENOMIC DNA]</scope>
    <source>
        <strain evidence="2 3">KCTC 39840</strain>
    </source>
</reference>
<dbReference type="Pfam" id="PF14871">
    <property type="entry name" value="GHL6"/>
    <property type="match status" value="1"/>
</dbReference>
<dbReference type="InterPro" id="IPR029062">
    <property type="entry name" value="Class_I_gatase-like"/>
</dbReference>
<dbReference type="SUPFAM" id="SSF52317">
    <property type="entry name" value="Class I glutamine amidotransferase-like"/>
    <property type="match status" value="1"/>
</dbReference>
<dbReference type="SUPFAM" id="SSF51445">
    <property type="entry name" value="(Trans)glycosidases"/>
    <property type="match status" value="1"/>
</dbReference>
<protein>
    <submittedName>
        <fullName evidence="2">Beta-galactosidase trimerization domain-containing protein</fullName>
    </submittedName>
</protein>
<dbReference type="InterPro" id="IPR013738">
    <property type="entry name" value="Beta_galactosidase_Trimer"/>
</dbReference>
<comment type="caution">
    <text evidence="2">The sequence shown here is derived from an EMBL/GenBank/DDBJ whole genome shotgun (WGS) entry which is preliminary data.</text>
</comment>
<dbReference type="Gene3D" id="3.40.50.880">
    <property type="match status" value="1"/>
</dbReference>
<gene>
    <name evidence="2" type="ORF">R7226_07110</name>
</gene>
<proteinExistence type="predicted"/>
<organism evidence="2 3">
    <name type="scientific">Conexibacter stalactiti</name>
    <dbReference type="NCBI Taxonomy" id="1940611"/>
    <lineage>
        <taxon>Bacteria</taxon>
        <taxon>Bacillati</taxon>
        <taxon>Actinomycetota</taxon>
        <taxon>Thermoleophilia</taxon>
        <taxon>Solirubrobacterales</taxon>
        <taxon>Conexibacteraceae</taxon>
        <taxon>Conexibacter</taxon>
    </lineage>
</organism>
<dbReference type="InterPro" id="IPR017853">
    <property type="entry name" value="GH"/>
</dbReference>
<evidence type="ECO:0000259" key="1">
    <source>
        <dbReference type="Pfam" id="PF08532"/>
    </source>
</evidence>
<dbReference type="CDD" id="cd03143">
    <property type="entry name" value="A4_beta-galactosidase_middle_domain"/>
    <property type="match status" value="1"/>
</dbReference>
<keyword evidence="3" id="KW-1185">Reference proteome</keyword>
<dbReference type="RefSeq" id="WP_318596355.1">
    <property type="nucleotide sequence ID" value="NZ_JAWSTH010000012.1"/>
</dbReference>
<evidence type="ECO:0000313" key="3">
    <source>
        <dbReference type="Proteomes" id="UP001284601"/>
    </source>
</evidence>
<dbReference type="InterPro" id="IPR028212">
    <property type="entry name" value="GHL6"/>
</dbReference>
<feature type="domain" description="Beta-galactosidase trimerisation" evidence="1">
    <location>
        <begin position="403"/>
        <end position="458"/>
    </location>
</feature>
<dbReference type="Gene3D" id="3.20.20.80">
    <property type="entry name" value="Glycosidases"/>
    <property type="match status" value="1"/>
</dbReference>
<evidence type="ECO:0000313" key="2">
    <source>
        <dbReference type="EMBL" id="MDW5594097.1"/>
    </source>
</evidence>
<dbReference type="Proteomes" id="UP001284601">
    <property type="component" value="Unassembled WGS sequence"/>
</dbReference>
<dbReference type="Pfam" id="PF08532">
    <property type="entry name" value="Glyco_hydro_42M"/>
    <property type="match status" value="1"/>
</dbReference>
<reference evidence="3" key="1">
    <citation type="submission" date="2023-07" db="EMBL/GenBank/DDBJ databases">
        <title>Conexibacter stalactiti sp. nov., isolated from stalactites in a lava cave and emended description of the genus Conexibacter.</title>
        <authorList>
            <person name="Lee S.D."/>
        </authorList>
    </citation>
    <scope>NUCLEOTIDE SEQUENCE [LARGE SCALE GENOMIC DNA]</scope>
    <source>
        <strain evidence="3">KCTC 39840</strain>
    </source>
</reference>